<evidence type="ECO:0000313" key="19">
    <source>
        <dbReference type="EMBL" id="OMJ67341.1"/>
    </source>
</evidence>
<evidence type="ECO:0000256" key="10">
    <source>
        <dbReference type="ARBA" id="ARBA00022837"/>
    </source>
</evidence>
<dbReference type="InterPro" id="IPR050205">
    <property type="entry name" value="CDPK_Ser/Thr_kinases"/>
</dbReference>
<dbReference type="CDD" id="cd05117">
    <property type="entry name" value="STKc_CAMK"/>
    <property type="match status" value="1"/>
</dbReference>
<dbReference type="PROSITE" id="PS50222">
    <property type="entry name" value="EF_HAND_2"/>
    <property type="match status" value="4"/>
</dbReference>
<feature type="domain" description="EF-hand" evidence="18">
    <location>
        <begin position="417"/>
        <end position="446"/>
    </location>
</feature>
<comment type="catalytic activity">
    <reaction evidence="13">
        <text>L-threonyl-[protein] + ATP = O-phospho-L-threonyl-[protein] + ADP + H(+)</text>
        <dbReference type="Rhea" id="RHEA:46608"/>
        <dbReference type="Rhea" id="RHEA-COMP:11060"/>
        <dbReference type="Rhea" id="RHEA-COMP:11605"/>
        <dbReference type="ChEBI" id="CHEBI:15378"/>
        <dbReference type="ChEBI" id="CHEBI:30013"/>
        <dbReference type="ChEBI" id="CHEBI:30616"/>
        <dbReference type="ChEBI" id="CHEBI:61977"/>
        <dbReference type="ChEBI" id="CHEBI:456216"/>
        <dbReference type="EC" id="2.7.11.1"/>
    </reaction>
</comment>
<dbReference type="Proteomes" id="UP000187209">
    <property type="component" value="Unassembled WGS sequence"/>
</dbReference>
<sequence>MGCCHPIKDSELNSTQDPKYQRPIRSFILTPGDFVKINTGTISANYVFKDVLGYGGFGEVRKAHHKLTKSDRAIKSIDISQSQEEEIQKLLKEVSILKILDHPNIIRIFEVYRSQTKLHIVTELCTGGELFDRITSMKKFSENQAAKYMIDIVSAVMHCHQRGVVHRDLKPENLLFTSSEEGSKLKLIDFGTSVIFEKARKMTGIIGTYYYMAPEVITGDYDEKCDVWSLGVILYIMLSGTPPFNGRSDDEIVSKIQNAPLSFNSPTWKNISSEAKTLIMKMLKKISITRPAIEEIFSDPWLQSRSQNEVPDIELETASLNSLGHFKTESTLQHAVFSYIVAQMMDSACFTKLGQIFTDIDKNGDGLLSKEELEEAVVKFDLHFNVDEIIRRCDSDKNGFINYTEFLTATVEASQAYSRERVREVFDIFDKNKDGKLSLGEIANALGGSSQNDTVFKQILKESDTNGDGEIDFDEFLAHVGKYK</sequence>
<evidence type="ECO:0000256" key="3">
    <source>
        <dbReference type="ARBA" id="ARBA00012513"/>
    </source>
</evidence>
<evidence type="ECO:0000256" key="1">
    <source>
        <dbReference type="ARBA" id="ARBA00001946"/>
    </source>
</evidence>
<dbReference type="PANTHER" id="PTHR24349">
    <property type="entry name" value="SERINE/THREONINE-PROTEIN KINASE"/>
    <property type="match status" value="1"/>
</dbReference>
<dbReference type="InterPro" id="IPR008271">
    <property type="entry name" value="Ser/Thr_kinase_AS"/>
</dbReference>
<evidence type="ECO:0000256" key="12">
    <source>
        <dbReference type="ARBA" id="ARBA00024334"/>
    </source>
</evidence>
<evidence type="ECO:0000256" key="9">
    <source>
        <dbReference type="ARBA" id="ARBA00022777"/>
    </source>
</evidence>
<comment type="caution">
    <text evidence="19">The sequence shown here is derived from an EMBL/GenBank/DDBJ whole genome shotgun (WGS) entry which is preliminary data.</text>
</comment>
<evidence type="ECO:0000256" key="14">
    <source>
        <dbReference type="ARBA" id="ARBA00048679"/>
    </source>
</evidence>
<feature type="domain" description="EF-hand" evidence="18">
    <location>
        <begin position="451"/>
        <end position="484"/>
    </location>
</feature>
<feature type="domain" description="Protein kinase" evidence="17">
    <location>
        <begin position="46"/>
        <end position="302"/>
    </location>
</feature>
<dbReference type="OrthoDB" id="40902at2759"/>
<dbReference type="SMART" id="SM00054">
    <property type="entry name" value="EFh"/>
    <property type="match status" value="4"/>
</dbReference>
<dbReference type="PROSITE" id="PS00018">
    <property type="entry name" value="EF_HAND_1"/>
    <property type="match status" value="3"/>
</dbReference>
<dbReference type="SUPFAM" id="SSF47473">
    <property type="entry name" value="EF-hand"/>
    <property type="match status" value="1"/>
</dbReference>
<evidence type="ECO:0000256" key="11">
    <source>
        <dbReference type="ARBA" id="ARBA00022840"/>
    </source>
</evidence>
<dbReference type="PROSITE" id="PS50011">
    <property type="entry name" value="PROTEIN_KINASE_DOM"/>
    <property type="match status" value="1"/>
</dbReference>
<dbReference type="InterPro" id="IPR000719">
    <property type="entry name" value="Prot_kinase_dom"/>
</dbReference>
<gene>
    <name evidence="19" type="ORF">SteCoe_35516</name>
</gene>
<dbReference type="EMBL" id="MPUH01001514">
    <property type="protein sequence ID" value="OMJ67341.1"/>
    <property type="molecule type" value="Genomic_DNA"/>
</dbReference>
<dbReference type="EC" id="2.7.11.1" evidence="3"/>
<dbReference type="FunFam" id="1.10.510.10:FF:000571">
    <property type="entry name" value="Maternal embryonic leucine zipper kinase"/>
    <property type="match status" value="1"/>
</dbReference>
<dbReference type="InterPro" id="IPR011009">
    <property type="entry name" value="Kinase-like_dom_sf"/>
</dbReference>
<dbReference type="Pfam" id="PF13499">
    <property type="entry name" value="EF-hand_7"/>
    <property type="match status" value="2"/>
</dbReference>
<dbReference type="Gene3D" id="1.10.238.10">
    <property type="entry name" value="EF-hand"/>
    <property type="match status" value="2"/>
</dbReference>
<evidence type="ECO:0000259" key="17">
    <source>
        <dbReference type="PROSITE" id="PS50011"/>
    </source>
</evidence>
<keyword evidence="10" id="KW-0106">Calcium</keyword>
<keyword evidence="8 15" id="KW-0547">Nucleotide-binding</keyword>
<dbReference type="SUPFAM" id="SSF56112">
    <property type="entry name" value="Protein kinase-like (PK-like)"/>
    <property type="match status" value="1"/>
</dbReference>
<dbReference type="GO" id="GO:0005524">
    <property type="term" value="F:ATP binding"/>
    <property type="evidence" value="ECO:0007669"/>
    <property type="project" value="UniProtKB-UniRule"/>
</dbReference>
<protein>
    <recommendedName>
        <fullName evidence="3">non-specific serine/threonine protein kinase</fullName>
        <ecNumber evidence="3">2.7.11.1</ecNumber>
    </recommendedName>
</protein>
<dbReference type="AlphaFoldDB" id="A0A1R2AS41"/>
<dbReference type="Pfam" id="PF00069">
    <property type="entry name" value="Pkinase"/>
    <property type="match status" value="1"/>
</dbReference>
<dbReference type="InterPro" id="IPR011992">
    <property type="entry name" value="EF-hand-dom_pair"/>
</dbReference>
<dbReference type="FunFam" id="3.30.200.20:FF:000315">
    <property type="entry name" value="Calcium-dependent protein kinase 3"/>
    <property type="match status" value="1"/>
</dbReference>
<evidence type="ECO:0000256" key="16">
    <source>
        <dbReference type="RuleBase" id="RU000304"/>
    </source>
</evidence>
<dbReference type="InterPro" id="IPR018247">
    <property type="entry name" value="EF_Hand_1_Ca_BS"/>
</dbReference>
<evidence type="ECO:0000256" key="13">
    <source>
        <dbReference type="ARBA" id="ARBA00047899"/>
    </source>
</evidence>
<reference evidence="19 20" key="1">
    <citation type="submission" date="2016-11" db="EMBL/GenBank/DDBJ databases">
        <title>The macronuclear genome of Stentor coeruleus: a giant cell with tiny introns.</title>
        <authorList>
            <person name="Slabodnick M."/>
            <person name="Ruby J.G."/>
            <person name="Reiff S.B."/>
            <person name="Swart E.C."/>
            <person name="Gosai S."/>
            <person name="Prabakaran S."/>
            <person name="Witkowska E."/>
            <person name="Larue G.E."/>
            <person name="Fisher S."/>
            <person name="Freeman R.M."/>
            <person name="Gunawardena J."/>
            <person name="Chu W."/>
            <person name="Stover N.A."/>
            <person name="Gregory B.D."/>
            <person name="Nowacki M."/>
            <person name="Derisi J."/>
            <person name="Roy S.W."/>
            <person name="Marshall W.F."/>
            <person name="Sood P."/>
        </authorList>
    </citation>
    <scope>NUCLEOTIDE SEQUENCE [LARGE SCALE GENOMIC DNA]</scope>
    <source>
        <strain evidence="19">WM001</strain>
    </source>
</reference>
<keyword evidence="11 15" id="KW-0067">ATP-binding</keyword>
<keyword evidence="6" id="KW-0479">Metal-binding</keyword>
<dbReference type="PROSITE" id="PS00108">
    <property type="entry name" value="PROTEIN_KINASE_ST"/>
    <property type="match status" value="1"/>
</dbReference>
<evidence type="ECO:0000256" key="5">
    <source>
        <dbReference type="ARBA" id="ARBA00022679"/>
    </source>
</evidence>
<keyword evidence="9" id="KW-0418">Kinase</keyword>
<dbReference type="Gene3D" id="1.10.510.10">
    <property type="entry name" value="Transferase(Phosphotransferase) domain 1"/>
    <property type="match status" value="1"/>
</dbReference>
<dbReference type="CDD" id="cd00051">
    <property type="entry name" value="EFh"/>
    <property type="match status" value="1"/>
</dbReference>
<dbReference type="SMART" id="SM00220">
    <property type="entry name" value="S_TKc"/>
    <property type="match status" value="1"/>
</dbReference>
<dbReference type="FunFam" id="1.10.238.10:FF:000003">
    <property type="entry name" value="Calmodulin A"/>
    <property type="match status" value="1"/>
</dbReference>
<dbReference type="GO" id="GO:0005509">
    <property type="term" value="F:calcium ion binding"/>
    <property type="evidence" value="ECO:0007669"/>
    <property type="project" value="InterPro"/>
</dbReference>
<accession>A0A1R2AS41</accession>
<comment type="subunit">
    <text evidence="2">Monomer.</text>
</comment>
<dbReference type="InterPro" id="IPR017441">
    <property type="entry name" value="Protein_kinase_ATP_BS"/>
</dbReference>
<evidence type="ECO:0000313" key="20">
    <source>
        <dbReference type="Proteomes" id="UP000187209"/>
    </source>
</evidence>
<evidence type="ECO:0000256" key="2">
    <source>
        <dbReference type="ARBA" id="ARBA00011245"/>
    </source>
</evidence>
<keyword evidence="20" id="KW-1185">Reference proteome</keyword>
<proteinExistence type="inferred from homology"/>
<evidence type="ECO:0000256" key="7">
    <source>
        <dbReference type="ARBA" id="ARBA00022737"/>
    </source>
</evidence>
<evidence type="ECO:0000259" key="18">
    <source>
        <dbReference type="PROSITE" id="PS50222"/>
    </source>
</evidence>
<dbReference type="GO" id="GO:0004674">
    <property type="term" value="F:protein serine/threonine kinase activity"/>
    <property type="evidence" value="ECO:0007669"/>
    <property type="project" value="UniProtKB-KW"/>
</dbReference>
<evidence type="ECO:0000256" key="8">
    <source>
        <dbReference type="ARBA" id="ARBA00022741"/>
    </source>
</evidence>
<keyword evidence="5" id="KW-0808">Transferase</keyword>
<organism evidence="19 20">
    <name type="scientific">Stentor coeruleus</name>
    <dbReference type="NCBI Taxonomy" id="5963"/>
    <lineage>
        <taxon>Eukaryota</taxon>
        <taxon>Sar</taxon>
        <taxon>Alveolata</taxon>
        <taxon>Ciliophora</taxon>
        <taxon>Postciliodesmatophora</taxon>
        <taxon>Heterotrichea</taxon>
        <taxon>Heterotrichida</taxon>
        <taxon>Stentoridae</taxon>
        <taxon>Stentor</taxon>
    </lineage>
</organism>
<dbReference type="InterPro" id="IPR002048">
    <property type="entry name" value="EF_hand_dom"/>
</dbReference>
<comment type="cofactor">
    <cofactor evidence="1">
        <name>Mg(2+)</name>
        <dbReference type="ChEBI" id="CHEBI:18420"/>
    </cofactor>
</comment>
<comment type="similarity">
    <text evidence="12">Belongs to the protein kinase superfamily. Ser/Thr protein kinase family. CDPK subfamily.</text>
</comment>
<keyword evidence="4 16" id="KW-0723">Serine/threonine-protein kinase</keyword>
<feature type="domain" description="EF-hand" evidence="18">
    <location>
        <begin position="386"/>
        <end position="416"/>
    </location>
</feature>
<name>A0A1R2AS41_9CILI</name>
<keyword evidence="7" id="KW-0677">Repeat</keyword>
<dbReference type="PROSITE" id="PS00107">
    <property type="entry name" value="PROTEIN_KINASE_ATP"/>
    <property type="match status" value="1"/>
</dbReference>
<dbReference type="Gene3D" id="3.30.200.20">
    <property type="entry name" value="Phosphorylase Kinase, domain 1"/>
    <property type="match status" value="1"/>
</dbReference>
<comment type="catalytic activity">
    <reaction evidence="14">
        <text>L-seryl-[protein] + ATP = O-phospho-L-seryl-[protein] + ADP + H(+)</text>
        <dbReference type="Rhea" id="RHEA:17989"/>
        <dbReference type="Rhea" id="RHEA-COMP:9863"/>
        <dbReference type="Rhea" id="RHEA-COMP:11604"/>
        <dbReference type="ChEBI" id="CHEBI:15378"/>
        <dbReference type="ChEBI" id="CHEBI:29999"/>
        <dbReference type="ChEBI" id="CHEBI:30616"/>
        <dbReference type="ChEBI" id="CHEBI:83421"/>
        <dbReference type="ChEBI" id="CHEBI:456216"/>
        <dbReference type="EC" id="2.7.11.1"/>
    </reaction>
</comment>
<evidence type="ECO:0000256" key="15">
    <source>
        <dbReference type="PROSITE-ProRule" id="PRU10141"/>
    </source>
</evidence>
<evidence type="ECO:0000256" key="6">
    <source>
        <dbReference type="ARBA" id="ARBA00022723"/>
    </source>
</evidence>
<feature type="domain" description="EF-hand" evidence="18">
    <location>
        <begin position="348"/>
        <end position="383"/>
    </location>
</feature>
<feature type="binding site" evidence="15">
    <location>
        <position position="75"/>
    </location>
    <ligand>
        <name>ATP</name>
        <dbReference type="ChEBI" id="CHEBI:30616"/>
    </ligand>
</feature>
<evidence type="ECO:0000256" key="4">
    <source>
        <dbReference type="ARBA" id="ARBA00022527"/>
    </source>
</evidence>